<comment type="caution">
    <text evidence="1">The sequence shown here is derived from an EMBL/GenBank/DDBJ whole genome shotgun (WGS) entry which is preliminary data.</text>
</comment>
<dbReference type="Proteomes" id="UP000740727">
    <property type="component" value="Unassembled WGS sequence"/>
</dbReference>
<dbReference type="EMBL" id="RFXN01000026">
    <property type="protein sequence ID" value="NBR93805.1"/>
    <property type="molecule type" value="Genomic_DNA"/>
</dbReference>
<sequence length="190" mass="21266">MPSTLFNKIDSLLQGRRESFNTTTPVFVIIDGPAGAGKTTLASQIVSHFGFGEIIHCDDLYNGWKDALTATLERTIGEWILKPIEESRPIQIRKFDWQRNTYGEEITLPTTPLVILEGVGCAMKGAAQSADLSIWMDIPVDLGLERVLARDGVEIREEMLHWITQQAEFFALHRNQENCSLHLPYGAPAN</sequence>
<evidence type="ECO:0000313" key="2">
    <source>
        <dbReference type="Proteomes" id="UP000740727"/>
    </source>
</evidence>
<protein>
    <recommendedName>
        <fullName evidence="3">(d)CMP kinase</fullName>
    </recommendedName>
</protein>
<dbReference type="Gene3D" id="3.40.50.300">
    <property type="entry name" value="P-loop containing nucleotide triphosphate hydrolases"/>
    <property type="match status" value="1"/>
</dbReference>
<dbReference type="InterPro" id="IPR027417">
    <property type="entry name" value="P-loop_NTPase"/>
</dbReference>
<dbReference type="AlphaFoldDB" id="A0A965LKX8"/>
<evidence type="ECO:0000313" key="1">
    <source>
        <dbReference type="EMBL" id="NBR93805.1"/>
    </source>
</evidence>
<name>A0A965LKX8_9PROT</name>
<proteinExistence type="predicted"/>
<gene>
    <name evidence="1" type="ORF">EBT44_03035</name>
</gene>
<evidence type="ECO:0008006" key="3">
    <source>
        <dbReference type="Google" id="ProtNLM"/>
    </source>
</evidence>
<organism evidence="1 2">
    <name type="scientific">Candidatus Fonsibacter lacus</name>
    <dbReference type="NCBI Taxonomy" id="2576439"/>
    <lineage>
        <taxon>Bacteria</taxon>
        <taxon>Pseudomonadati</taxon>
        <taxon>Pseudomonadota</taxon>
        <taxon>Alphaproteobacteria</taxon>
        <taxon>Candidatus Pelagibacterales</taxon>
        <taxon>Candidatus Pelagibacterales incertae sedis</taxon>
        <taxon>Candidatus Fonsibacter</taxon>
    </lineage>
</organism>
<dbReference type="SUPFAM" id="SSF52540">
    <property type="entry name" value="P-loop containing nucleoside triphosphate hydrolases"/>
    <property type="match status" value="1"/>
</dbReference>
<reference evidence="1" key="1">
    <citation type="submission" date="2018-10" db="EMBL/GenBank/DDBJ databases">
        <title>Iterative Subtractive Binning of Freshwater Chronoseries Metagenomes Recovers Nearly Complete Genomes from over Four Hundred Novel Species.</title>
        <authorList>
            <person name="Rodriguez-R L.M."/>
            <person name="Tsementzi D."/>
            <person name="Luo C."/>
            <person name="Konstantinidis K.T."/>
        </authorList>
    </citation>
    <scope>NUCLEOTIDE SEQUENCE</scope>
    <source>
        <strain evidence="1">WB5_2A_028</strain>
    </source>
</reference>
<accession>A0A965LKX8</accession>